<dbReference type="Proteomes" id="UP000249165">
    <property type="component" value="Unassembled WGS sequence"/>
</dbReference>
<dbReference type="SUPFAM" id="SSF52540">
    <property type="entry name" value="P-loop containing nucleoside triphosphate hydrolases"/>
    <property type="match status" value="1"/>
</dbReference>
<accession>A0A327YDK0</accession>
<gene>
    <name evidence="1" type="ORF">ATI53_101085</name>
</gene>
<dbReference type="GO" id="GO:0016020">
    <property type="term" value="C:membrane"/>
    <property type="evidence" value="ECO:0007669"/>
    <property type="project" value="InterPro"/>
</dbReference>
<dbReference type="EMBL" id="QLMG01000010">
    <property type="protein sequence ID" value="RAK19043.1"/>
    <property type="molecule type" value="Genomic_DNA"/>
</dbReference>
<evidence type="ECO:0000313" key="1">
    <source>
        <dbReference type="EMBL" id="RAK19043.1"/>
    </source>
</evidence>
<dbReference type="AlphaFoldDB" id="A0A327YDK0"/>
<organism evidence="1 2">
    <name type="scientific">Salipiger aestuarii</name>
    <dbReference type="NCBI Taxonomy" id="568098"/>
    <lineage>
        <taxon>Bacteria</taxon>
        <taxon>Pseudomonadati</taxon>
        <taxon>Pseudomonadota</taxon>
        <taxon>Alphaproteobacteria</taxon>
        <taxon>Rhodobacterales</taxon>
        <taxon>Roseobacteraceae</taxon>
        <taxon>Salipiger</taxon>
    </lineage>
</organism>
<keyword evidence="1" id="KW-0808">Transferase</keyword>
<protein>
    <submittedName>
        <fullName evidence="1">Sulfotransferase family protein</fullName>
    </submittedName>
</protein>
<name>A0A327YDK0_9RHOB</name>
<evidence type="ECO:0000313" key="2">
    <source>
        <dbReference type="Proteomes" id="UP000249165"/>
    </source>
</evidence>
<keyword evidence="2" id="KW-1185">Reference proteome</keyword>
<comment type="caution">
    <text evidence="1">The sequence shown here is derived from an EMBL/GenBank/DDBJ whole genome shotgun (WGS) entry which is preliminary data.</text>
</comment>
<proteinExistence type="predicted"/>
<dbReference type="InterPro" id="IPR005331">
    <property type="entry name" value="Sulfotransferase"/>
</dbReference>
<dbReference type="InterPro" id="IPR027417">
    <property type="entry name" value="P-loop_NTPase"/>
</dbReference>
<sequence length="227" mass="25195">MTGGPRKARLAGMIISPRRRYIFVHIPKTGGTSMAAALEARAHRDDILIGDTPKALRRRGRLAALPARGRLWKHATLADIDGILTSAEIARMFTFTLVRNPWDRVVSYYHWLQGQAFAHPAVARAKTLAFAQFVQHPATLASLAAHPARHYMRDAGGVERALLYLRLEELEADMAPLVAHLGFRPDIGHANASPRGRDWRPYYDADSADAVAKSCADDISRFGYRFG</sequence>
<dbReference type="GO" id="GO:0008146">
    <property type="term" value="F:sulfotransferase activity"/>
    <property type="evidence" value="ECO:0007669"/>
    <property type="project" value="InterPro"/>
</dbReference>
<dbReference type="Gene3D" id="3.40.50.300">
    <property type="entry name" value="P-loop containing nucleotide triphosphate hydrolases"/>
    <property type="match status" value="1"/>
</dbReference>
<reference evidence="1 2" key="1">
    <citation type="submission" date="2018-06" db="EMBL/GenBank/DDBJ databases">
        <title>Genomic Encyclopedia of Archaeal and Bacterial Type Strains, Phase II (KMG-II): from individual species to whole genera.</title>
        <authorList>
            <person name="Goeker M."/>
        </authorList>
    </citation>
    <scope>NUCLEOTIDE SEQUENCE [LARGE SCALE GENOMIC DNA]</scope>
    <source>
        <strain evidence="1 2">DSM 22011</strain>
    </source>
</reference>
<dbReference type="Pfam" id="PF03567">
    <property type="entry name" value="Sulfotransfer_2"/>
    <property type="match status" value="1"/>
</dbReference>